<dbReference type="Proteomes" id="UP000248889">
    <property type="component" value="Unassembled WGS sequence"/>
</dbReference>
<dbReference type="EMBL" id="QKYN01000042">
    <property type="protein sequence ID" value="RAG85380.1"/>
    <property type="molecule type" value="Genomic_DNA"/>
</dbReference>
<evidence type="ECO:0000313" key="1">
    <source>
        <dbReference type="EMBL" id="RAG85380.1"/>
    </source>
</evidence>
<name>A0A2X0KEU7_9ACTN</name>
<dbReference type="OrthoDB" id="4233378at2"/>
<dbReference type="AlphaFoldDB" id="A0A2X0KEU7"/>
<keyword evidence="2" id="KW-1185">Reference proteome</keyword>
<evidence type="ECO:0008006" key="3">
    <source>
        <dbReference type="Google" id="ProtNLM"/>
    </source>
</evidence>
<sequence>MTDQQFEIDVPAVLNLAQDYHAEAQGLTTDAMAFGSDAARIGQAFGVLGICDGAAEQYAGLLTSALKALGIAAETLDAEAEQLGRTTQIYMENEEQTRQRFGRVHQSF</sequence>
<reference evidence="1 2" key="1">
    <citation type="submission" date="2018-06" db="EMBL/GenBank/DDBJ databases">
        <title>Streptacidiphilus pinicola sp. nov., isolated from pine grove soil.</title>
        <authorList>
            <person name="Roh S.G."/>
            <person name="Park S."/>
            <person name="Kim M.-K."/>
            <person name="Yun B.-R."/>
            <person name="Park J."/>
            <person name="Kim M.J."/>
            <person name="Kim Y.S."/>
            <person name="Kim S.B."/>
        </authorList>
    </citation>
    <scope>NUCLEOTIDE SEQUENCE [LARGE SCALE GENOMIC DNA]</scope>
    <source>
        <strain evidence="1 2">MMS16-CNU450</strain>
    </source>
</reference>
<gene>
    <name evidence="1" type="ORF">DN069_12025</name>
</gene>
<proteinExistence type="predicted"/>
<evidence type="ECO:0000313" key="2">
    <source>
        <dbReference type="Proteomes" id="UP000248889"/>
    </source>
</evidence>
<protein>
    <recommendedName>
        <fullName evidence="3">ESX-1 secretion-associated protein</fullName>
    </recommendedName>
</protein>
<accession>A0A2X0KEU7</accession>
<organism evidence="1 2">
    <name type="scientific">Streptacidiphilus pinicola</name>
    <dbReference type="NCBI Taxonomy" id="2219663"/>
    <lineage>
        <taxon>Bacteria</taxon>
        <taxon>Bacillati</taxon>
        <taxon>Actinomycetota</taxon>
        <taxon>Actinomycetes</taxon>
        <taxon>Kitasatosporales</taxon>
        <taxon>Streptomycetaceae</taxon>
        <taxon>Streptacidiphilus</taxon>
    </lineage>
</organism>
<comment type="caution">
    <text evidence="1">The sequence shown here is derived from an EMBL/GenBank/DDBJ whole genome shotgun (WGS) entry which is preliminary data.</text>
</comment>
<dbReference type="RefSeq" id="WP_111500919.1">
    <property type="nucleotide sequence ID" value="NZ_QKYN01000042.1"/>
</dbReference>